<protein>
    <recommendedName>
        <fullName evidence="3">Protein kinase domain-containing protein</fullName>
    </recommendedName>
</protein>
<dbReference type="Proteomes" id="UP001362999">
    <property type="component" value="Unassembled WGS sequence"/>
</dbReference>
<reference evidence="1 2" key="1">
    <citation type="journal article" date="2024" name="J Genomics">
        <title>Draft genome sequencing and assembly of Favolaschia claudopus CIRM-BRFM 2984 isolated from oak limbs.</title>
        <authorList>
            <person name="Navarro D."/>
            <person name="Drula E."/>
            <person name="Chaduli D."/>
            <person name="Cazenave R."/>
            <person name="Ahrendt S."/>
            <person name="Wang J."/>
            <person name="Lipzen A."/>
            <person name="Daum C."/>
            <person name="Barry K."/>
            <person name="Grigoriev I.V."/>
            <person name="Favel A."/>
            <person name="Rosso M.N."/>
            <person name="Martin F."/>
        </authorList>
    </citation>
    <scope>NUCLEOTIDE SEQUENCE [LARGE SCALE GENOMIC DNA]</scope>
    <source>
        <strain evidence="1 2">CIRM-BRFM 2984</strain>
    </source>
</reference>
<dbReference type="AlphaFoldDB" id="A0AAW0BK96"/>
<evidence type="ECO:0000313" key="1">
    <source>
        <dbReference type="EMBL" id="KAK7026580.1"/>
    </source>
</evidence>
<name>A0AAW0BK96_9AGAR</name>
<dbReference type="EMBL" id="JAWWNJ010000031">
    <property type="protein sequence ID" value="KAK7026580.1"/>
    <property type="molecule type" value="Genomic_DNA"/>
</dbReference>
<keyword evidence="2" id="KW-1185">Reference proteome</keyword>
<gene>
    <name evidence="1" type="ORF">R3P38DRAFT_2942570</name>
</gene>
<organism evidence="1 2">
    <name type="scientific">Favolaschia claudopus</name>
    <dbReference type="NCBI Taxonomy" id="2862362"/>
    <lineage>
        <taxon>Eukaryota</taxon>
        <taxon>Fungi</taxon>
        <taxon>Dikarya</taxon>
        <taxon>Basidiomycota</taxon>
        <taxon>Agaricomycotina</taxon>
        <taxon>Agaricomycetes</taxon>
        <taxon>Agaricomycetidae</taxon>
        <taxon>Agaricales</taxon>
        <taxon>Marasmiineae</taxon>
        <taxon>Mycenaceae</taxon>
        <taxon>Favolaschia</taxon>
    </lineage>
</organism>
<sequence length="415" mass="46698">MDSSCIRKPGNNCPPSVLNSILRTKRTAEGCAWGHSLDSFFCARPDADSENYAWTDVWTTSVFEELGVIDPSSSAEPCMRRRKPWPVLKIPRGPDDILSLNDIDPSSYSEHNDSEDDLTAPAFGEIPVEVIDSLKTFEQLPKLEESVPAQYLPRLLCVHDPDARVSGTESSDNLIHYRRIYPEPVSSHEHLQDAGHLRLTRQSRIGCGHHSNVYHAALSLATSATQHLRVVAKVAVPRVQAREFLHHEAAIYDSFAEHVSQEFSGYALVPGIRYPVPVAAVAPKFFGYYVLDREDYEFCNTAEPSPILLLEECGEPIDPQTLSHDDKAECFSLFLRLHLSGIVQKSAFKNNILVQPGPLTAPPHRRSLNSPSFRVIDFGRSLRRTDRNQKEWLDERDSEVKDAQKVLRIPRHSMS</sequence>
<evidence type="ECO:0008006" key="3">
    <source>
        <dbReference type="Google" id="ProtNLM"/>
    </source>
</evidence>
<proteinExistence type="predicted"/>
<evidence type="ECO:0000313" key="2">
    <source>
        <dbReference type="Proteomes" id="UP001362999"/>
    </source>
</evidence>
<comment type="caution">
    <text evidence="1">The sequence shown here is derived from an EMBL/GenBank/DDBJ whole genome shotgun (WGS) entry which is preliminary data.</text>
</comment>
<accession>A0AAW0BK96</accession>